<keyword evidence="3" id="KW-1185">Reference proteome</keyword>
<accession>A0AAD5QPZ1</accession>
<comment type="caution">
    <text evidence="2">The sequence shown here is derived from an EMBL/GenBank/DDBJ whole genome shotgun (WGS) entry which is preliminary data.</text>
</comment>
<sequence length="99" mass="11657">MRWIGCCTRFTKFDDFTFATSYIDHCLFWLSHRYRFGSLPVYEYSLLFFILPSMAIMSREEDWKPDEELETMLRGSAVSVDKDTANESDASMDNNMHTS</sequence>
<gene>
    <name evidence="2" type="ORF">KIN20_018977</name>
</gene>
<protein>
    <submittedName>
        <fullName evidence="2">Uncharacterized protein</fullName>
    </submittedName>
</protein>
<reference evidence="2" key="1">
    <citation type="submission" date="2021-06" db="EMBL/GenBank/DDBJ databases">
        <title>Parelaphostrongylus tenuis whole genome reference sequence.</title>
        <authorList>
            <person name="Garwood T.J."/>
            <person name="Larsen P.A."/>
            <person name="Fountain-Jones N.M."/>
            <person name="Garbe J.R."/>
            <person name="Macchietto M.G."/>
            <person name="Kania S.A."/>
            <person name="Gerhold R.W."/>
            <person name="Richards J.E."/>
            <person name="Wolf T.M."/>
        </authorList>
    </citation>
    <scope>NUCLEOTIDE SEQUENCE</scope>
    <source>
        <strain evidence="2">MNPRO001-30</strain>
        <tissue evidence="2">Meninges</tissue>
    </source>
</reference>
<name>A0AAD5QPZ1_PARTN</name>
<dbReference type="AlphaFoldDB" id="A0AAD5QPZ1"/>
<feature type="region of interest" description="Disordered" evidence="1">
    <location>
        <begin position="75"/>
        <end position="99"/>
    </location>
</feature>
<evidence type="ECO:0000313" key="2">
    <source>
        <dbReference type="EMBL" id="KAJ1360088.1"/>
    </source>
</evidence>
<organism evidence="2 3">
    <name type="scientific">Parelaphostrongylus tenuis</name>
    <name type="common">Meningeal worm</name>
    <dbReference type="NCBI Taxonomy" id="148309"/>
    <lineage>
        <taxon>Eukaryota</taxon>
        <taxon>Metazoa</taxon>
        <taxon>Ecdysozoa</taxon>
        <taxon>Nematoda</taxon>
        <taxon>Chromadorea</taxon>
        <taxon>Rhabditida</taxon>
        <taxon>Rhabditina</taxon>
        <taxon>Rhabditomorpha</taxon>
        <taxon>Strongyloidea</taxon>
        <taxon>Metastrongylidae</taxon>
        <taxon>Parelaphostrongylus</taxon>
    </lineage>
</organism>
<dbReference type="EMBL" id="JAHQIW010003773">
    <property type="protein sequence ID" value="KAJ1360088.1"/>
    <property type="molecule type" value="Genomic_DNA"/>
</dbReference>
<dbReference type="Proteomes" id="UP001196413">
    <property type="component" value="Unassembled WGS sequence"/>
</dbReference>
<feature type="compositionally biased region" description="Polar residues" evidence="1">
    <location>
        <begin position="87"/>
        <end position="99"/>
    </location>
</feature>
<evidence type="ECO:0000313" key="3">
    <source>
        <dbReference type="Proteomes" id="UP001196413"/>
    </source>
</evidence>
<evidence type="ECO:0000256" key="1">
    <source>
        <dbReference type="SAM" id="MobiDB-lite"/>
    </source>
</evidence>
<proteinExistence type="predicted"/>